<evidence type="ECO:0000259" key="9">
    <source>
        <dbReference type="PROSITE" id="PS50802"/>
    </source>
</evidence>
<keyword evidence="4" id="KW-0645">Protease</keyword>
<feature type="region of interest" description="Disordered" evidence="8">
    <location>
        <begin position="1"/>
        <end position="43"/>
    </location>
</feature>
<dbReference type="EMBL" id="JAUDFV010000157">
    <property type="protein sequence ID" value="KAL2713781.1"/>
    <property type="molecule type" value="Genomic_DNA"/>
</dbReference>
<dbReference type="CDD" id="cd22752">
    <property type="entry name" value="OTU_OTUD5-like"/>
    <property type="match status" value="1"/>
</dbReference>
<feature type="region of interest" description="Disordered" evidence="8">
    <location>
        <begin position="80"/>
        <end position="153"/>
    </location>
</feature>
<feature type="region of interest" description="Disordered" evidence="8">
    <location>
        <begin position="413"/>
        <end position="515"/>
    </location>
</feature>
<evidence type="ECO:0000256" key="2">
    <source>
        <dbReference type="ARBA" id="ARBA00010407"/>
    </source>
</evidence>
<evidence type="ECO:0000256" key="1">
    <source>
        <dbReference type="ARBA" id="ARBA00000707"/>
    </source>
</evidence>
<evidence type="ECO:0000256" key="3">
    <source>
        <dbReference type="ARBA" id="ARBA00012759"/>
    </source>
</evidence>
<accession>A0ABD2A050</accession>
<dbReference type="FunFam" id="3.90.70.80:FF:000018">
    <property type="entry name" value="OTU domain-containing protein 5-B"/>
    <property type="match status" value="1"/>
</dbReference>
<name>A0ABD2A050_VESSQ</name>
<evidence type="ECO:0000256" key="5">
    <source>
        <dbReference type="ARBA" id="ARBA00022786"/>
    </source>
</evidence>
<comment type="caution">
    <text evidence="10">The sequence shown here is derived from an EMBL/GenBank/DDBJ whole genome shotgun (WGS) entry which is preliminary data.</text>
</comment>
<sequence>MTILSKKKTNASKDRREGSNNSEVDVHGVQNEHNSASIALPNTPYQVRGANGFAVDLHAVQGDHGSGPIVLTSGSYEATVDRREEKHFEDSSGPSHGKRHRQRASPHSCIGRSSRSKRERERDRGRERERERDRERQATPPAASCSGLQGSSDGAVISNNRMSIVGSASNLDELANGYNSGDEYTGRTGNNLTLAEWQERDKWFEKRMRKMGYIVKKMGEDGACLFRAVADQVYGDQEMHGIVRKHCMDYIASNQEFFSHFVAEDFTTYVDRKRQEYVHGNHIEMQAMSEMYNRSIQLFCYSTEPINIFHTMVKSDNEPIRLSYQRGSHYNSIVDPYKATIGVGLGLPSFNPGSADRELISDAVRQSEELHIEQTMLEDKIKATDWEATNEAIEEQVARESYLQWLRDNEMRKARSASSSSTSTVTSAQHSHAHFHSHGNRGQQRSHTSSPTTTQTSQDTMRNSPKVPDTVWYKRSPQHQSPQGSNIAHLPPSDFETKIMPQEPIPGSSKEAHTSPDISLFNRLPPEVFGLTDWEDSDVLSQVLATSQQEYLDTLKQSRTSANDIIPESNNS</sequence>
<dbReference type="PANTHER" id="PTHR12419">
    <property type="entry name" value="OTU DOMAIN CONTAINING PROTEIN"/>
    <property type="match status" value="1"/>
</dbReference>
<evidence type="ECO:0000256" key="8">
    <source>
        <dbReference type="SAM" id="MobiDB-lite"/>
    </source>
</evidence>
<dbReference type="GO" id="GO:0004843">
    <property type="term" value="F:cysteine-type deubiquitinase activity"/>
    <property type="evidence" value="ECO:0007669"/>
    <property type="project" value="UniProtKB-EC"/>
</dbReference>
<keyword evidence="11" id="KW-1185">Reference proteome</keyword>
<organism evidence="10 11">
    <name type="scientific">Vespula squamosa</name>
    <name type="common">Southern yellow jacket</name>
    <name type="synonym">Wasp</name>
    <dbReference type="NCBI Taxonomy" id="30214"/>
    <lineage>
        <taxon>Eukaryota</taxon>
        <taxon>Metazoa</taxon>
        <taxon>Ecdysozoa</taxon>
        <taxon>Arthropoda</taxon>
        <taxon>Hexapoda</taxon>
        <taxon>Insecta</taxon>
        <taxon>Pterygota</taxon>
        <taxon>Neoptera</taxon>
        <taxon>Endopterygota</taxon>
        <taxon>Hymenoptera</taxon>
        <taxon>Apocrita</taxon>
        <taxon>Aculeata</taxon>
        <taxon>Vespoidea</taxon>
        <taxon>Vespidae</taxon>
        <taxon>Vespinae</taxon>
        <taxon>Vespula</taxon>
    </lineage>
</organism>
<feature type="compositionally biased region" description="Basic and acidic residues" evidence="8">
    <location>
        <begin position="116"/>
        <end position="137"/>
    </location>
</feature>
<gene>
    <name evidence="10" type="ORF">V1478_016338</name>
</gene>
<dbReference type="EC" id="3.4.19.12" evidence="3"/>
<evidence type="ECO:0000256" key="6">
    <source>
        <dbReference type="ARBA" id="ARBA00022801"/>
    </source>
</evidence>
<evidence type="ECO:0000256" key="7">
    <source>
        <dbReference type="ARBA" id="ARBA00033460"/>
    </source>
</evidence>
<feature type="compositionally biased region" description="Basic residues" evidence="8">
    <location>
        <begin position="1"/>
        <end position="10"/>
    </location>
</feature>
<dbReference type="Gene3D" id="3.90.70.80">
    <property type="match status" value="1"/>
</dbReference>
<reference evidence="10 11" key="1">
    <citation type="journal article" date="2024" name="Ann. Entomol. Soc. Am.">
        <title>Genomic analyses of the southern and eastern yellowjacket wasps (Hymenoptera: Vespidae) reveal evolutionary signatures of social life.</title>
        <authorList>
            <person name="Catto M.A."/>
            <person name="Caine P.B."/>
            <person name="Orr S.E."/>
            <person name="Hunt B.G."/>
            <person name="Goodisman M.A.D."/>
        </authorList>
    </citation>
    <scope>NUCLEOTIDE SEQUENCE [LARGE SCALE GENOMIC DNA]</scope>
    <source>
        <strain evidence="10">233</strain>
        <tissue evidence="10">Head and thorax</tissue>
    </source>
</reference>
<dbReference type="InterPro" id="IPR050704">
    <property type="entry name" value="Peptidase_C85-like"/>
</dbReference>
<dbReference type="PROSITE" id="PS50802">
    <property type="entry name" value="OTU"/>
    <property type="match status" value="1"/>
</dbReference>
<proteinExistence type="inferred from homology"/>
<evidence type="ECO:0000256" key="4">
    <source>
        <dbReference type="ARBA" id="ARBA00022670"/>
    </source>
</evidence>
<dbReference type="Pfam" id="PF02338">
    <property type="entry name" value="OTU"/>
    <property type="match status" value="1"/>
</dbReference>
<dbReference type="AlphaFoldDB" id="A0ABD2A050"/>
<dbReference type="GO" id="GO:0006508">
    <property type="term" value="P:proteolysis"/>
    <property type="evidence" value="ECO:0007669"/>
    <property type="project" value="UniProtKB-KW"/>
</dbReference>
<dbReference type="Proteomes" id="UP001607302">
    <property type="component" value="Unassembled WGS sequence"/>
</dbReference>
<keyword evidence="6" id="KW-0378">Hydrolase</keyword>
<dbReference type="InterPro" id="IPR003323">
    <property type="entry name" value="OTU_dom"/>
</dbReference>
<comment type="catalytic activity">
    <reaction evidence="1">
        <text>Thiol-dependent hydrolysis of ester, thioester, amide, peptide and isopeptide bonds formed by the C-terminal Gly of ubiquitin (a 76-residue protein attached to proteins as an intracellular targeting signal).</text>
        <dbReference type="EC" id="3.4.19.12"/>
    </reaction>
</comment>
<evidence type="ECO:0000313" key="10">
    <source>
        <dbReference type="EMBL" id="KAL2713781.1"/>
    </source>
</evidence>
<protein>
    <recommendedName>
        <fullName evidence="3">ubiquitinyl hydrolase 1</fullName>
        <ecNumber evidence="3">3.4.19.12</ecNumber>
    </recommendedName>
    <alternativeName>
        <fullName evidence="7">Deubiquitinating enzyme A</fullName>
    </alternativeName>
</protein>
<dbReference type="InterPro" id="IPR038765">
    <property type="entry name" value="Papain-like_cys_pep_sf"/>
</dbReference>
<feature type="compositionally biased region" description="Low complexity" evidence="8">
    <location>
        <begin position="416"/>
        <end position="430"/>
    </location>
</feature>
<dbReference type="SUPFAM" id="SSF54001">
    <property type="entry name" value="Cysteine proteinases"/>
    <property type="match status" value="1"/>
</dbReference>
<feature type="compositionally biased region" description="Low complexity" evidence="8">
    <location>
        <begin position="443"/>
        <end position="460"/>
    </location>
</feature>
<feature type="compositionally biased region" description="Basic and acidic residues" evidence="8">
    <location>
        <begin position="80"/>
        <end position="90"/>
    </location>
</feature>
<dbReference type="PANTHER" id="PTHR12419:SF4">
    <property type="entry name" value="OTU DOMAIN-CONTAINING PROTEIN 5"/>
    <property type="match status" value="1"/>
</dbReference>
<feature type="domain" description="OTU" evidence="9">
    <location>
        <begin position="213"/>
        <end position="336"/>
    </location>
</feature>
<keyword evidence="5" id="KW-0833">Ubl conjugation pathway</keyword>
<evidence type="ECO:0000313" key="11">
    <source>
        <dbReference type="Proteomes" id="UP001607302"/>
    </source>
</evidence>
<comment type="similarity">
    <text evidence="2">Belongs to the peptidase C85 family.</text>
</comment>